<organism evidence="2 3">
    <name type="scientific">Salsuginibacillus halophilus</name>
    <dbReference type="NCBI Taxonomy" id="517424"/>
    <lineage>
        <taxon>Bacteria</taxon>
        <taxon>Bacillati</taxon>
        <taxon>Bacillota</taxon>
        <taxon>Bacilli</taxon>
        <taxon>Bacillales</taxon>
        <taxon>Bacillaceae</taxon>
        <taxon>Salsuginibacillus</taxon>
    </lineage>
</organism>
<keyword evidence="3" id="KW-1185">Reference proteome</keyword>
<feature type="domain" description="PucR C-terminal helix-turn-helix" evidence="1">
    <location>
        <begin position="229"/>
        <end position="284"/>
    </location>
</feature>
<dbReference type="PANTHER" id="PTHR33744">
    <property type="entry name" value="CARBOHYDRATE DIACID REGULATOR"/>
    <property type="match status" value="1"/>
</dbReference>
<dbReference type="InterPro" id="IPR051448">
    <property type="entry name" value="CdaR-like_regulators"/>
</dbReference>
<dbReference type="SUPFAM" id="SSF46689">
    <property type="entry name" value="Homeodomain-like"/>
    <property type="match status" value="1"/>
</dbReference>
<dbReference type="AlphaFoldDB" id="A0A2P8H874"/>
<dbReference type="InterPro" id="IPR042070">
    <property type="entry name" value="PucR_C-HTH_sf"/>
</dbReference>
<protein>
    <submittedName>
        <fullName evidence="2">PucR-like helix-turn-helix protein</fullName>
    </submittedName>
</protein>
<sequence length="291" mass="33065">MTAHLRELYRTAYAADPAAVDDITVYEWFMDNTQHVFGILKEALPEREKSVLQAFLSPVPPYRLYPEEADHRWYRRLFQTADEMKKSYRFVHFAIKQAVDDYFAMQEALRTLSEAPAAVVWFDDVSGVVVLEGEEGEHVVKADVQAAVEALQVDFLIDMTALLGRVHQPDVFPQHASTDERRLLHSLPRQERVITVPEAATHALFQQAPKPMQQLAASIFTDPVDEELKQTIAVYLTCQMNASSAAKQLHVHRNTLQHRLERYQAATGVDLRSFAEASAAYMTIAAEHRDS</sequence>
<dbReference type="PANTHER" id="PTHR33744:SF15">
    <property type="entry name" value="CARBOHYDRATE DIACID REGULATOR"/>
    <property type="match status" value="1"/>
</dbReference>
<gene>
    <name evidence="2" type="ORF">B0H94_11537</name>
</gene>
<proteinExistence type="predicted"/>
<comment type="caution">
    <text evidence="2">The sequence shown here is derived from an EMBL/GenBank/DDBJ whole genome shotgun (WGS) entry which is preliminary data.</text>
</comment>
<dbReference type="InterPro" id="IPR009057">
    <property type="entry name" value="Homeodomain-like_sf"/>
</dbReference>
<dbReference type="InterPro" id="IPR025736">
    <property type="entry name" value="PucR_C-HTH_dom"/>
</dbReference>
<evidence type="ECO:0000313" key="2">
    <source>
        <dbReference type="EMBL" id="PSL42433.1"/>
    </source>
</evidence>
<dbReference type="OrthoDB" id="143422at2"/>
<evidence type="ECO:0000313" key="3">
    <source>
        <dbReference type="Proteomes" id="UP000242310"/>
    </source>
</evidence>
<reference evidence="2 3" key="1">
    <citation type="submission" date="2018-03" db="EMBL/GenBank/DDBJ databases">
        <title>Genomic Encyclopedia of Type Strains, Phase III (KMG-III): the genomes of soil and plant-associated and newly described type strains.</title>
        <authorList>
            <person name="Whitman W."/>
        </authorList>
    </citation>
    <scope>NUCLEOTIDE SEQUENCE [LARGE SCALE GENOMIC DNA]</scope>
    <source>
        <strain evidence="2 3">CGMCC 1.07653</strain>
    </source>
</reference>
<dbReference type="Gene3D" id="1.10.10.2840">
    <property type="entry name" value="PucR C-terminal helix-turn-helix domain"/>
    <property type="match status" value="1"/>
</dbReference>
<dbReference type="RefSeq" id="WP_106589717.1">
    <property type="nucleotide sequence ID" value="NZ_PYAV01000015.1"/>
</dbReference>
<name>A0A2P8H874_9BACI</name>
<dbReference type="EMBL" id="PYAV01000015">
    <property type="protein sequence ID" value="PSL42433.1"/>
    <property type="molecule type" value="Genomic_DNA"/>
</dbReference>
<evidence type="ECO:0000259" key="1">
    <source>
        <dbReference type="Pfam" id="PF13556"/>
    </source>
</evidence>
<dbReference type="Pfam" id="PF13556">
    <property type="entry name" value="HTH_30"/>
    <property type="match status" value="1"/>
</dbReference>
<dbReference type="Proteomes" id="UP000242310">
    <property type="component" value="Unassembled WGS sequence"/>
</dbReference>
<accession>A0A2P8H874</accession>